<name>A0A0D0A142_9AGAM</name>
<keyword evidence="4" id="KW-1185">Reference proteome</keyword>
<protein>
    <submittedName>
        <fullName evidence="3">Uncharacterized protein</fullName>
    </submittedName>
</protein>
<sequence>MRAVATALFIIAPLFAQVLADTTLSFNPGGPIITSTGPSVADTTSCHSYHSGQEGTGTTLSFNPGGPIITSIGSPTMTPTSRHAHHSGRSNNILVSAA</sequence>
<feature type="compositionally biased region" description="Polar residues" evidence="1">
    <location>
        <begin position="89"/>
        <end position="98"/>
    </location>
</feature>
<evidence type="ECO:0000313" key="3">
    <source>
        <dbReference type="EMBL" id="KIK25828.1"/>
    </source>
</evidence>
<dbReference type="HOGENOM" id="CLU_2334465_0_0_1"/>
<evidence type="ECO:0000313" key="4">
    <source>
        <dbReference type="Proteomes" id="UP000054018"/>
    </source>
</evidence>
<keyword evidence="2" id="KW-0732">Signal</keyword>
<dbReference type="OrthoDB" id="2667993at2759"/>
<evidence type="ECO:0000256" key="1">
    <source>
        <dbReference type="SAM" id="MobiDB-lite"/>
    </source>
</evidence>
<feature type="signal peptide" evidence="2">
    <location>
        <begin position="1"/>
        <end position="20"/>
    </location>
</feature>
<proteinExistence type="predicted"/>
<gene>
    <name evidence="3" type="ORF">PISMIDRAFT_676755</name>
</gene>
<reference evidence="3 4" key="1">
    <citation type="submission" date="2014-04" db="EMBL/GenBank/DDBJ databases">
        <authorList>
            <consortium name="DOE Joint Genome Institute"/>
            <person name="Kuo A."/>
            <person name="Kohler A."/>
            <person name="Costa M.D."/>
            <person name="Nagy L.G."/>
            <person name="Floudas D."/>
            <person name="Copeland A."/>
            <person name="Barry K.W."/>
            <person name="Cichocki N."/>
            <person name="Veneault-Fourrey C."/>
            <person name="LaButti K."/>
            <person name="Lindquist E.A."/>
            <person name="Lipzen A."/>
            <person name="Lundell T."/>
            <person name="Morin E."/>
            <person name="Murat C."/>
            <person name="Sun H."/>
            <person name="Tunlid A."/>
            <person name="Henrissat B."/>
            <person name="Grigoriev I.V."/>
            <person name="Hibbett D.S."/>
            <person name="Martin F."/>
            <person name="Nordberg H.P."/>
            <person name="Cantor M.N."/>
            <person name="Hua S.X."/>
        </authorList>
    </citation>
    <scope>NUCLEOTIDE SEQUENCE [LARGE SCALE GENOMIC DNA]</scope>
    <source>
        <strain evidence="3 4">441</strain>
    </source>
</reference>
<accession>A0A0D0A142</accession>
<reference evidence="4" key="2">
    <citation type="submission" date="2015-01" db="EMBL/GenBank/DDBJ databases">
        <title>Evolutionary Origins and Diversification of the Mycorrhizal Mutualists.</title>
        <authorList>
            <consortium name="DOE Joint Genome Institute"/>
            <consortium name="Mycorrhizal Genomics Consortium"/>
            <person name="Kohler A."/>
            <person name="Kuo A."/>
            <person name="Nagy L.G."/>
            <person name="Floudas D."/>
            <person name="Copeland A."/>
            <person name="Barry K.W."/>
            <person name="Cichocki N."/>
            <person name="Veneault-Fourrey C."/>
            <person name="LaButti K."/>
            <person name="Lindquist E.A."/>
            <person name="Lipzen A."/>
            <person name="Lundell T."/>
            <person name="Morin E."/>
            <person name="Murat C."/>
            <person name="Riley R."/>
            <person name="Ohm R."/>
            <person name="Sun H."/>
            <person name="Tunlid A."/>
            <person name="Henrissat B."/>
            <person name="Grigoriev I.V."/>
            <person name="Hibbett D.S."/>
            <person name="Martin F."/>
        </authorList>
    </citation>
    <scope>NUCLEOTIDE SEQUENCE [LARGE SCALE GENOMIC DNA]</scope>
    <source>
        <strain evidence="4">441</strain>
    </source>
</reference>
<feature type="chain" id="PRO_5002206629" evidence="2">
    <location>
        <begin position="21"/>
        <end position="98"/>
    </location>
</feature>
<dbReference type="Proteomes" id="UP000054018">
    <property type="component" value="Unassembled WGS sequence"/>
</dbReference>
<organism evidence="3 4">
    <name type="scientific">Pisolithus microcarpus 441</name>
    <dbReference type="NCBI Taxonomy" id="765257"/>
    <lineage>
        <taxon>Eukaryota</taxon>
        <taxon>Fungi</taxon>
        <taxon>Dikarya</taxon>
        <taxon>Basidiomycota</taxon>
        <taxon>Agaricomycotina</taxon>
        <taxon>Agaricomycetes</taxon>
        <taxon>Agaricomycetidae</taxon>
        <taxon>Boletales</taxon>
        <taxon>Sclerodermatineae</taxon>
        <taxon>Pisolithaceae</taxon>
        <taxon>Pisolithus</taxon>
    </lineage>
</organism>
<dbReference type="AlphaFoldDB" id="A0A0D0A142"/>
<feature type="region of interest" description="Disordered" evidence="1">
    <location>
        <begin position="73"/>
        <end position="98"/>
    </location>
</feature>
<evidence type="ECO:0000256" key="2">
    <source>
        <dbReference type="SAM" id="SignalP"/>
    </source>
</evidence>
<dbReference type="EMBL" id="KN833705">
    <property type="protein sequence ID" value="KIK25828.1"/>
    <property type="molecule type" value="Genomic_DNA"/>
</dbReference>